<dbReference type="PRINTS" id="PR00039">
    <property type="entry name" value="HTHLYSR"/>
</dbReference>
<dbReference type="Proteomes" id="UP000255411">
    <property type="component" value="Chromosome"/>
</dbReference>
<evidence type="ECO:0000313" key="6">
    <source>
        <dbReference type="EMBL" id="AXJ14161.1"/>
    </source>
</evidence>
<keyword evidence="4" id="KW-0804">Transcription</keyword>
<dbReference type="RefSeq" id="WP_115131068.1">
    <property type="nucleotide sequence ID" value="NZ_CP022601.1"/>
</dbReference>
<reference evidence="6 7" key="1">
    <citation type="submission" date="2017-07" db="EMBL/GenBank/DDBJ databases">
        <title>Streptococcus pluranimalium as cause of bovine abortion.</title>
        <authorList>
            <person name="Rodriguez Campos S."/>
            <person name="Gobeli Brawand S."/>
            <person name="Brodard I."/>
            <person name="Rychener L."/>
            <person name="Perreten V."/>
        </authorList>
    </citation>
    <scope>NUCLEOTIDE SEQUENCE [LARGE SCALE GENOMIC DNA]</scope>
    <source>
        <strain evidence="6 7">14A0014</strain>
    </source>
</reference>
<feature type="domain" description="HTH lysR-type" evidence="5">
    <location>
        <begin position="2"/>
        <end position="59"/>
    </location>
</feature>
<sequence>MIDLYLLEELVAFARFGTLAATAQHLRVTQPTVTRGMQKIEEELGVKIFDRKPNRITLTETGKLAVQEAQKLIDAQAAFIETIQNFDRHHAVIRIASVAPGPLFLTRKLHQHFQIEQLDRLLTLEHIEHVLTTRQADLVFSHKPLETPEMTSTYIGTEYLSVNVDNMVLPAGQTSLTFQDMNHMSFIVLSDIGVWKEIIHEQIPQATFLYQTGDESFTVILENSNLPYFVTNLSAAANHHQYPDTRRRKLDITDDTAQLDFFVTYRKEDENRLHAIISALQDAWSYDD</sequence>
<dbReference type="InterPro" id="IPR036390">
    <property type="entry name" value="WH_DNA-bd_sf"/>
</dbReference>
<dbReference type="AlphaFoldDB" id="A0A345VN59"/>
<dbReference type="PROSITE" id="PS50931">
    <property type="entry name" value="HTH_LYSR"/>
    <property type="match status" value="1"/>
</dbReference>
<evidence type="ECO:0000256" key="3">
    <source>
        <dbReference type="ARBA" id="ARBA00023125"/>
    </source>
</evidence>
<dbReference type="Gene3D" id="1.10.10.10">
    <property type="entry name" value="Winged helix-like DNA-binding domain superfamily/Winged helix DNA-binding domain"/>
    <property type="match status" value="1"/>
</dbReference>
<evidence type="ECO:0000256" key="2">
    <source>
        <dbReference type="ARBA" id="ARBA00023015"/>
    </source>
</evidence>
<name>A0A345VN59_9STRE</name>
<dbReference type="PANTHER" id="PTHR30346:SF28">
    <property type="entry name" value="HTH-TYPE TRANSCRIPTIONAL REGULATOR CYNR"/>
    <property type="match status" value="1"/>
</dbReference>
<dbReference type="Pfam" id="PF00126">
    <property type="entry name" value="HTH_1"/>
    <property type="match status" value="1"/>
</dbReference>
<organism evidence="6 7">
    <name type="scientific">Streptococcus pluranimalium</name>
    <dbReference type="NCBI Taxonomy" id="82348"/>
    <lineage>
        <taxon>Bacteria</taxon>
        <taxon>Bacillati</taxon>
        <taxon>Bacillota</taxon>
        <taxon>Bacilli</taxon>
        <taxon>Lactobacillales</taxon>
        <taxon>Streptococcaceae</taxon>
        <taxon>Streptococcus</taxon>
    </lineage>
</organism>
<evidence type="ECO:0000313" key="7">
    <source>
        <dbReference type="Proteomes" id="UP000255411"/>
    </source>
</evidence>
<evidence type="ECO:0000259" key="5">
    <source>
        <dbReference type="PROSITE" id="PS50931"/>
    </source>
</evidence>
<keyword evidence="3" id="KW-0238">DNA-binding</keyword>
<dbReference type="SUPFAM" id="SSF46785">
    <property type="entry name" value="Winged helix' DNA-binding domain"/>
    <property type="match status" value="1"/>
</dbReference>
<dbReference type="InterPro" id="IPR000847">
    <property type="entry name" value="LysR_HTH_N"/>
</dbReference>
<comment type="similarity">
    <text evidence="1">Belongs to the LysR transcriptional regulatory family.</text>
</comment>
<proteinExistence type="inferred from homology"/>
<dbReference type="EMBL" id="CP022601">
    <property type="protein sequence ID" value="AXJ14161.1"/>
    <property type="molecule type" value="Genomic_DNA"/>
</dbReference>
<keyword evidence="2" id="KW-0805">Transcription regulation</keyword>
<protein>
    <submittedName>
        <fullName evidence="6">HTH-type transcriptional regulator CynR</fullName>
    </submittedName>
</protein>
<dbReference type="PANTHER" id="PTHR30346">
    <property type="entry name" value="TRANSCRIPTIONAL DUAL REGULATOR HCAR-RELATED"/>
    <property type="match status" value="1"/>
</dbReference>
<evidence type="ECO:0000256" key="4">
    <source>
        <dbReference type="ARBA" id="ARBA00023163"/>
    </source>
</evidence>
<dbReference type="GO" id="GO:0032993">
    <property type="term" value="C:protein-DNA complex"/>
    <property type="evidence" value="ECO:0007669"/>
    <property type="project" value="TreeGrafter"/>
</dbReference>
<dbReference type="GO" id="GO:0003677">
    <property type="term" value="F:DNA binding"/>
    <property type="evidence" value="ECO:0007669"/>
    <property type="project" value="UniProtKB-KW"/>
</dbReference>
<gene>
    <name evidence="6" type="primary">cynR_2</name>
    <name evidence="6" type="ORF">Sp14A_22790</name>
</gene>
<evidence type="ECO:0000256" key="1">
    <source>
        <dbReference type="ARBA" id="ARBA00009437"/>
    </source>
</evidence>
<accession>A0A345VN59</accession>
<dbReference type="SUPFAM" id="SSF53850">
    <property type="entry name" value="Periplasmic binding protein-like II"/>
    <property type="match status" value="1"/>
</dbReference>
<dbReference type="GO" id="GO:0003700">
    <property type="term" value="F:DNA-binding transcription factor activity"/>
    <property type="evidence" value="ECO:0007669"/>
    <property type="project" value="InterPro"/>
</dbReference>
<dbReference type="InterPro" id="IPR036388">
    <property type="entry name" value="WH-like_DNA-bd_sf"/>
</dbReference>